<evidence type="ECO:0000256" key="1">
    <source>
        <dbReference type="SAM" id="Phobius"/>
    </source>
</evidence>
<feature type="transmembrane region" description="Helical" evidence="1">
    <location>
        <begin position="92"/>
        <end position="111"/>
    </location>
</feature>
<dbReference type="PANTHER" id="PTHR42709">
    <property type="entry name" value="ALKALINE PHOSPHATASE LIKE PROTEIN"/>
    <property type="match status" value="1"/>
</dbReference>
<feature type="transmembrane region" description="Helical" evidence="1">
    <location>
        <begin position="117"/>
        <end position="141"/>
    </location>
</feature>
<evidence type="ECO:0000259" key="2">
    <source>
        <dbReference type="Pfam" id="PF09335"/>
    </source>
</evidence>
<evidence type="ECO:0000313" key="4">
    <source>
        <dbReference type="Proteomes" id="UP001501321"/>
    </source>
</evidence>
<accession>A0ABP8QIR1</accession>
<organism evidence="3 4">
    <name type="scientific">Pseudaeromonas paramecii</name>
    <dbReference type="NCBI Taxonomy" id="2138166"/>
    <lineage>
        <taxon>Bacteria</taxon>
        <taxon>Pseudomonadati</taxon>
        <taxon>Pseudomonadota</taxon>
        <taxon>Gammaproteobacteria</taxon>
        <taxon>Aeromonadales</taxon>
        <taxon>Aeromonadaceae</taxon>
        <taxon>Pseudaeromonas</taxon>
    </lineage>
</organism>
<keyword evidence="1" id="KW-1133">Transmembrane helix</keyword>
<dbReference type="Proteomes" id="UP001501321">
    <property type="component" value="Unassembled WGS sequence"/>
</dbReference>
<feature type="transmembrane region" description="Helical" evidence="1">
    <location>
        <begin position="42"/>
        <end position="71"/>
    </location>
</feature>
<dbReference type="PANTHER" id="PTHR42709:SF4">
    <property type="entry name" value="INNER MEMBRANE PROTEIN YQAA"/>
    <property type="match status" value="1"/>
</dbReference>
<proteinExistence type="predicted"/>
<sequence length="142" mass="15458">MLELGAGSGLFVAAFASATLLPGGSELWLAALVQQQPEQLWYWWSLATLGNTLGSLTTFALGVWLAGRWGAERFDKRGQQRALAWLRRYGPWSLLLAWLPLVGDGLCLLAGWLRCGWPLACVLIALGKGTRYLVVAGIMSLI</sequence>
<dbReference type="Pfam" id="PF09335">
    <property type="entry name" value="VTT_dom"/>
    <property type="match status" value="1"/>
</dbReference>
<feature type="domain" description="VTT" evidence="2">
    <location>
        <begin position="25"/>
        <end position="140"/>
    </location>
</feature>
<comment type="caution">
    <text evidence="3">The sequence shown here is derived from an EMBL/GenBank/DDBJ whole genome shotgun (WGS) entry which is preliminary data.</text>
</comment>
<dbReference type="RefSeq" id="WP_345014433.1">
    <property type="nucleotide sequence ID" value="NZ_BAABFC010000024.1"/>
</dbReference>
<name>A0ABP8QIR1_9GAMM</name>
<evidence type="ECO:0000313" key="3">
    <source>
        <dbReference type="EMBL" id="GAA4503223.1"/>
    </source>
</evidence>
<dbReference type="InterPro" id="IPR051311">
    <property type="entry name" value="DedA_domain"/>
</dbReference>
<dbReference type="EMBL" id="BAABFC010000024">
    <property type="protein sequence ID" value="GAA4503223.1"/>
    <property type="molecule type" value="Genomic_DNA"/>
</dbReference>
<dbReference type="InterPro" id="IPR032816">
    <property type="entry name" value="VTT_dom"/>
</dbReference>
<keyword evidence="4" id="KW-1185">Reference proteome</keyword>
<reference evidence="4" key="1">
    <citation type="journal article" date="2019" name="Int. J. Syst. Evol. Microbiol.">
        <title>The Global Catalogue of Microorganisms (GCM) 10K type strain sequencing project: providing services to taxonomists for standard genome sequencing and annotation.</title>
        <authorList>
            <consortium name="The Broad Institute Genomics Platform"/>
            <consortium name="The Broad Institute Genome Sequencing Center for Infectious Disease"/>
            <person name="Wu L."/>
            <person name="Ma J."/>
        </authorList>
    </citation>
    <scope>NUCLEOTIDE SEQUENCE [LARGE SCALE GENOMIC DNA]</scope>
    <source>
        <strain evidence="4">JCM 32226</strain>
    </source>
</reference>
<keyword evidence="1" id="KW-0472">Membrane</keyword>
<protein>
    <submittedName>
        <fullName evidence="3">VTT domain-containing protein</fullName>
    </submittedName>
</protein>
<keyword evidence="1" id="KW-0812">Transmembrane</keyword>
<gene>
    <name evidence="3" type="ORF">GCM10023095_29140</name>
</gene>